<accession>A0A501X3C6</accession>
<dbReference type="GO" id="GO:0006096">
    <property type="term" value="P:glycolytic process"/>
    <property type="evidence" value="ECO:0007669"/>
    <property type="project" value="UniProtKB-UniRule"/>
</dbReference>
<feature type="active site" description="Electrophile" evidence="13">
    <location>
        <position position="91"/>
    </location>
</feature>
<dbReference type="EC" id="5.3.1.1" evidence="6 13"/>
<dbReference type="Proteomes" id="UP000315901">
    <property type="component" value="Unassembled WGS sequence"/>
</dbReference>
<dbReference type="InterPro" id="IPR022896">
    <property type="entry name" value="TrioseP_Isoase_bac/euk"/>
</dbReference>
<comment type="subcellular location">
    <subcellularLocation>
        <location evidence="13 14">Cytoplasm</location>
    </subcellularLocation>
</comment>
<dbReference type="RefSeq" id="WP_140587173.1">
    <property type="nucleotide sequence ID" value="NZ_VFRR01000003.1"/>
</dbReference>
<evidence type="ECO:0000313" key="16">
    <source>
        <dbReference type="Proteomes" id="UP000315901"/>
    </source>
</evidence>
<dbReference type="PANTHER" id="PTHR21139:SF42">
    <property type="entry name" value="TRIOSEPHOSPHATE ISOMERASE"/>
    <property type="match status" value="1"/>
</dbReference>
<evidence type="ECO:0000256" key="14">
    <source>
        <dbReference type="RuleBase" id="RU363013"/>
    </source>
</evidence>
<feature type="binding site" evidence="13">
    <location>
        <position position="208"/>
    </location>
    <ligand>
        <name>substrate</name>
    </ligand>
</feature>
<evidence type="ECO:0000256" key="5">
    <source>
        <dbReference type="ARBA" id="ARBA00011738"/>
    </source>
</evidence>
<comment type="pathway">
    <text evidence="2 13 14">Carbohydrate biosynthesis; gluconeogenesis.</text>
</comment>
<evidence type="ECO:0000256" key="12">
    <source>
        <dbReference type="ARBA" id="ARBA00055680"/>
    </source>
</evidence>
<evidence type="ECO:0000256" key="9">
    <source>
        <dbReference type="ARBA" id="ARBA00022490"/>
    </source>
</evidence>
<comment type="pathway">
    <text evidence="13 14">Carbohydrate degradation; glycolysis; D-glyceraldehyde 3-phosphate from glycerone phosphate: step 1/1.</text>
</comment>
<comment type="subunit">
    <text evidence="5 13 14">Homodimer.</text>
</comment>
<keyword evidence="11 13" id="KW-0413">Isomerase</keyword>
<comment type="pathway">
    <text evidence="3">Carbohydrate metabolism; erythritol degradation.</text>
</comment>
<dbReference type="GO" id="GO:0006094">
    <property type="term" value="P:gluconeogenesis"/>
    <property type="evidence" value="ECO:0007669"/>
    <property type="project" value="UniProtKB-UniRule"/>
</dbReference>
<dbReference type="SUPFAM" id="SSF51351">
    <property type="entry name" value="Triosephosphate isomerase (TIM)"/>
    <property type="match status" value="1"/>
</dbReference>
<dbReference type="UniPathway" id="UPA00109">
    <property type="reaction ID" value="UER00189"/>
</dbReference>
<evidence type="ECO:0000256" key="8">
    <source>
        <dbReference type="ARBA" id="ARBA00022432"/>
    </source>
</evidence>
<dbReference type="InterPro" id="IPR035990">
    <property type="entry name" value="TIM_sf"/>
</dbReference>
<evidence type="ECO:0000313" key="15">
    <source>
        <dbReference type="EMBL" id="TPE55005.1"/>
    </source>
</evidence>
<comment type="caution">
    <text evidence="15">The sequence shown here is derived from an EMBL/GenBank/DDBJ whole genome shotgun (WGS) entry which is preliminary data.</text>
</comment>
<dbReference type="EMBL" id="VFRR01000003">
    <property type="protein sequence ID" value="TPE55005.1"/>
    <property type="molecule type" value="Genomic_DNA"/>
</dbReference>
<keyword evidence="8 13" id="KW-0312">Gluconeogenesis</keyword>
<dbReference type="PROSITE" id="PS51440">
    <property type="entry name" value="TIM_2"/>
    <property type="match status" value="1"/>
</dbReference>
<dbReference type="CDD" id="cd00311">
    <property type="entry name" value="TIM"/>
    <property type="match status" value="1"/>
</dbReference>
<dbReference type="Gene3D" id="3.20.20.70">
    <property type="entry name" value="Aldolase class I"/>
    <property type="match status" value="1"/>
</dbReference>
<dbReference type="PANTHER" id="PTHR21139">
    <property type="entry name" value="TRIOSEPHOSPHATE ISOMERASE"/>
    <property type="match status" value="1"/>
</dbReference>
<dbReference type="InterPro" id="IPR000652">
    <property type="entry name" value="Triosephosphate_isomerase"/>
</dbReference>
<dbReference type="Pfam" id="PF00121">
    <property type="entry name" value="TIM"/>
    <property type="match status" value="1"/>
</dbReference>
<dbReference type="GO" id="GO:0046166">
    <property type="term" value="P:glyceraldehyde-3-phosphate biosynthetic process"/>
    <property type="evidence" value="ECO:0007669"/>
    <property type="project" value="TreeGrafter"/>
</dbReference>
<feature type="binding site" evidence="13">
    <location>
        <position position="169"/>
    </location>
    <ligand>
        <name>substrate</name>
    </ligand>
</feature>
<dbReference type="UniPathway" id="UPA00138"/>
<evidence type="ECO:0000256" key="11">
    <source>
        <dbReference type="ARBA" id="ARBA00023235"/>
    </source>
</evidence>
<gene>
    <name evidence="13" type="primary">tpiA</name>
    <name evidence="15" type="ORF">FJM67_02830</name>
</gene>
<dbReference type="NCBIfam" id="TIGR00419">
    <property type="entry name" value="tim"/>
    <property type="match status" value="1"/>
</dbReference>
<comment type="catalytic activity">
    <reaction evidence="1 13 14">
        <text>D-glyceraldehyde 3-phosphate = dihydroxyacetone phosphate</text>
        <dbReference type="Rhea" id="RHEA:18585"/>
        <dbReference type="ChEBI" id="CHEBI:57642"/>
        <dbReference type="ChEBI" id="CHEBI:59776"/>
        <dbReference type="EC" id="5.3.1.1"/>
    </reaction>
</comment>
<name>A0A501X3C6_9GAMM</name>
<evidence type="ECO:0000256" key="1">
    <source>
        <dbReference type="ARBA" id="ARBA00000474"/>
    </source>
</evidence>
<comment type="function">
    <text evidence="12 13">Involved in the gluconeogenesis. Catalyzes stereospecifically the conversion of dihydroxyacetone phosphate (DHAP) to D-glyceraldehyde-3-phosphate (G3P).</text>
</comment>
<evidence type="ECO:0000256" key="6">
    <source>
        <dbReference type="ARBA" id="ARBA00011940"/>
    </source>
</evidence>
<evidence type="ECO:0000256" key="4">
    <source>
        <dbReference type="ARBA" id="ARBA00007422"/>
    </source>
</evidence>
<dbReference type="InterPro" id="IPR013785">
    <property type="entry name" value="Aldolase_TIM"/>
</dbReference>
<keyword evidence="16" id="KW-1185">Reference proteome</keyword>
<keyword evidence="9 13" id="KW-0963">Cytoplasm</keyword>
<proteinExistence type="inferred from homology"/>
<organism evidence="15 16">
    <name type="scientific">Maribrevibacterium harenarium</name>
    <dbReference type="NCBI Taxonomy" id="2589817"/>
    <lineage>
        <taxon>Bacteria</taxon>
        <taxon>Pseudomonadati</taxon>
        <taxon>Pseudomonadota</taxon>
        <taxon>Gammaproteobacteria</taxon>
        <taxon>Oceanospirillales</taxon>
        <taxon>Oceanospirillaceae</taxon>
        <taxon>Maribrevibacterium</taxon>
    </lineage>
</organism>
<dbReference type="FunFam" id="3.20.20.70:FF:000020">
    <property type="entry name" value="Triosephosphate isomerase"/>
    <property type="match status" value="1"/>
</dbReference>
<dbReference type="GO" id="GO:0005829">
    <property type="term" value="C:cytosol"/>
    <property type="evidence" value="ECO:0007669"/>
    <property type="project" value="TreeGrafter"/>
</dbReference>
<dbReference type="PROSITE" id="PS00171">
    <property type="entry name" value="TIM_1"/>
    <property type="match status" value="1"/>
</dbReference>
<dbReference type="OrthoDB" id="9809429at2"/>
<feature type="active site" description="Proton acceptor" evidence="13">
    <location>
        <position position="163"/>
    </location>
</feature>
<dbReference type="InterPro" id="IPR020861">
    <property type="entry name" value="Triosephosphate_isomerase_AS"/>
</dbReference>
<keyword evidence="10 13" id="KW-0324">Glycolysis</keyword>
<dbReference type="GO" id="GO:0004807">
    <property type="term" value="F:triose-phosphate isomerase activity"/>
    <property type="evidence" value="ECO:0007669"/>
    <property type="project" value="UniProtKB-UniRule"/>
</dbReference>
<evidence type="ECO:0000256" key="2">
    <source>
        <dbReference type="ARBA" id="ARBA00004742"/>
    </source>
</evidence>
<evidence type="ECO:0000256" key="13">
    <source>
        <dbReference type="HAMAP-Rule" id="MF_00147"/>
    </source>
</evidence>
<feature type="binding site" evidence="13">
    <location>
        <begin position="229"/>
        <end position="230"/>
    </location>
    <ligand>
        <name>substrate</name>
    </ligand>
</feature>
<sequence>MARRKIVAGNWKMNGSKESIKQLLSELVVHENADVIVASPALYLDYVQALAPKGILVAAQNVSDQDSGAFTGEISVAMLQDLKVSYSLVGHSERRSLYAEDDAFIAAKVAKLLEAKMTPVLCIGETLAEREAGDTFAVCQSQLQAVIDVVGIDAFSDIVIAYEPVWAIGTGKSATSEQAQEVHADIRQFLANESTVVAEKVQILYGGSVKASNSAELFAQPDIDGALVGGASLVATEFNAIIEAAK</sequence>
<evidence type="ECO:0000256" key="3">
    <source>
        <dbReference type="ARBA" id="ARBA00004939"/>
    </source>
</evidence>
<evidence type="ECO:0000256" key="7">
    <source>
        <dbReference type="ARBA" id="ARBA00019397"/>
    </source>
</evidence>
<evidence type="ECO:0000256" key="10">
    <source>
        <dbReference type="ARBA" id="ARBA00023152"/>
    </source>
</evidence>
<reference evidence="15 16" key="1">
    <citation type="submission" date="2019-06" db="EMBL/GenBank/DDBJ databases">
        <title>A novel bacterium of genus Marinomonas, isolated from coastal sand.</title>
        <authorList>
            <person name="Huang H."/>
            <person name="Mo K."/>
            <person name="Hu Y."/>
        </authorList>
    </citation>
    <scope>NUCLEOTIDE SEQUENCE [LARGE SCALE GENOMIC DNA]</scope>
    <source>
        <strain evidence="15 16">HB171799</strain>
    </source>
</reference>
<dbReference type="HAMAP" id="MF_00147_B">
    <property type="entry name" value="TIM_B"/>
    <property type="match status" value="1"/>
</dbReference>
<dbReference type="AlphaFoldDB" id="A0A501X3C6"/>
<comment type="similarity">
    <text evidence="4 13 14">Belongs to the triosephosphate isomerase family.</text>
</comment>
<protein>
    <recommendedName>
        <fullName evidence="7 13">Triosephosphate isomerase</fullName>
        <shortName evidence="13">TIM</shortName>
        <shortName evidence="13">TPI</shortName>
        <ecNumber evidence="6 13">5.3.1.1</ecNumber>
    </recommendedName>
    <alternativeName>
        <fullName evidence="13">Triose-phosphate isomerase</fullName>
    </alternativeName>
</protein>
<feature type="binding site" evidence="13">
    <location>
        <begin position="10"/>
        <end position="12"/>
    </location>
    <ligand>
        <name>substrate</name>
    </ligand>
</feature>
<dbReference type="GO" id="GO:0019563">
    <property type="term" value="P:glycerol catabolic process"/>
    <property type="evidence" value="ECO:0007669"/>
    <property type="project" value="TreeGrafter"/>
</dbReference>